<comment type="caution">
    <text evidence="2">The sequence shown here is derived from an EMBL/GenBank/DDBJ whole genome shotgun (WGS) entry which is preliminary data.</text>
</comment>
<sequence>MNRFCAAHHLCRVLPLLFVLVLAPASAPAQTADLPAFPTDFVGNWRGELRIFNASGQVQAVPMELLIQPVNDSTYTYTIIYGTDREAGKRDYYLVRGADGPHHWICDEKNSLLLDGYYLGGSYRSVFTVQGSYLLANLEHRGDALEYSIQSGSTTPVRSTGGAPVDGEDIPVVEAFRVGGYQAATLRRY</sequence>
<evidence type="ECO:0008006" key="4">
    <source>
        <dbReference type="Google" id="ProtNLM"/>
    </source>
</evidence>
<evidence type="ECO:0000313" key="3">
    <source>
        <dbReference type="Proteomes" id="UP000650081"/>
    </source>
</evidence>
<dbReference type="AlphaFoldDB" id="A0A923TD04"/>
<dbReference type="RefSeq" id="WP_187466383.1">
    <property type="nucleotide sequence ID" value="NZ_JACSIT010000096.1"/>
</dbReference>
<proteinExistence type="predicted"/>
<protein>
    <recommendedName>
        <fullName evidence="4">Lipocalin-like domain-containing protein</fullName>
    </recommendedName>
</protein>
<name>A0A923TD04_9BACT</name>
<organism evidence="2 3">
    <name type="scientific">Neolewinella lacunae</name>
    <dbReference type="NCBI Taxonomy" id="1517758"/>
    <lineage>
        <taxon>Bacteria</taxon>
        <taxon>Pseudomonadati</taxon>
        <taxon>Bacteroidota</taxon>
        <taxon>Saprospiria</taxon>
        <taxon>Saprospirales</taxon>
        <taxon>Lewinellaceae</taxon>
        <taxon>Neolewinella</taxon>
    </lineage>
</organism>
<dbReference type="EMBL" id="JACSIT010000096">
    <property type="protein sequence ID" value="MBC6994302.1"/>
    <property type="molecule type" value="Genomic_DNA"/>
</dbReference>
<keyword evidence="1" id="KW-0732">Signal</keyword>
<evidence type="ECO:0000313" key="2">
    <source>
        <dbReference type="EMBL" id="MBC6994302.1"/>
    </source>
</evidence>
<keyword evidence="3" id="KW-1185">Reference proteome</keyword>
<feature type="chain" id="PRO_5037278424" description="Lipocalin-like domain-containing protein" evidence="1">
    <location>
        <begin position="32"/>
        <end position="189"/>
    </location>
</feature>
<gene>
    <name evidence="2" type="ORF">H9S92_09020</name>
</gene>
<dbReference type="Proteomes" id="UP000650081">
    <property type="component" value="Unassembled WGS sequence"/>
</dbReference>
<evidence type="ECO:0000256" key="1">
    <source>
        <dbReference type="SAM" id="SignalP"/>
    </source>
</evidence>
<reference evidence="2" key="1">
    <citation type="submission" date="2020-08" db="EMBL/GenBank/DDBJ databases">
        <title>Lewinella bacteria from marine environments.</title>
        <authorList>
            <person name="Zhong Y."/>
        </authorList>
    </citation>
    <scope>NUCLEOTIDE SEQUENCE</scope>
    <source>
        <strain evidence="2">KCTC 42187</strain>
    </source>
</reference>
<accession>A0A923TD04</accession>
<feature type="signal peptide" evidence="1">
    <location>
        <begin position="1"/>
        <end position="31"/>
    </location>
</feature>